<comment type="caution">
    <text evidence="2">The sequence shown here is derived from an EMBL/GenBank/DDBJ whole genome shotgun (WGS) entry which is preliminary data.</text>
</comment>
<dbReference type="InterPro" id="IPR019651">
    <property type="entry name" value="Glutamate_DH_NAD-spec"/>
</dbReference>
<sequence>MAFAFKFIPFEMDCEVSTLAVSLQDMSLVMGKNREELLAMARGLGETSKGYSTLGEVTMKEVSPFSTGIKYSQLLHHNHPEAKGLLNKSLFKYDQLRFIFSKDRATGKAAEAPVDAIEDLDREEGTIGLDDMDDVYVPMITSTTQSTGTEPTKRRRTRDSSLKSSTISNSLIRVNAPAKLLSMEEILQKLLHFGNSSRTPYKNDFVNAALIHLGILQTTLNMPDAVPKQIHVDLLKSGTGEACAEINAIN</sequence>
<feature type="region of interest" description="Disordered" evidence="1">
    <location>
        <begin position="142"/>
        <end position="164"/>
    </location>
</feature>
<dbReference type="EMBL" id="JAVXUO010000822">
    <property type="protein sequence ID" value="KAK2988827.1"/>
    <property type="molecule type" value="Genomic_DNA"/>
</dbReference>
<evidence type="ECO:0000256" key="1">
    <source>
        <dbReference type="SAM" id="MobiDB-lite"/>
    </source>
</evidence>
<dbReference type="PANTHER" id="PTHR46250:SF15">
    <property type="entry name" value="OS01G0523800 PROTEIN"/>
    <property type="match status" value="1"/>
</dbReference>
<reference evidence="2" key="1">
    <citation type="submission" date="2022-12" db="EMBL/GenBank/DDBJ databases">
        <title>Draft genome assemblies for two species of Escallonia (Escalloniales).</title>
        <authorList>
            <person name="Chanderbali A."/>
            <person name="Dervinis C."/>
            <person name="Anghel I."/>
            <person name="Soltis D."/>
            <person name="Soltis P."/>
            <person name="Zapata F."/>
        </authorList>
    </citation>
    <scope>NUCLEOTIDE SEQUENCE</scope>
    <source>
        <strain evidence="2">UCBG92.1500</strain>
        <tissue evidence="2">Leaf</tissue>
    </source>
</reference>
<keyword evidence="3" id="KW-1185">Reference proteome</keyword>
<accession>A0AA88RMH7</accession>
<protein>
    <submittedName>
        <fullName evidence="2">Uncharacterized protein</fullName>
    </submittedName>
</protein>
<dbReference type="AlphaFoldDB" id="A0AA88RMH7"/>
<organism evidence="2 3">
    <name type="scientific">Escallonia rubra</name>
    <dbReference type="NCBI Taxonomy" id="112253"/>
    <lineage>
        <taxon>Eukaryota</taxon>
        <taxon>Viridiplantae</taxon>
        <taxon>Streptophyta</taxon>
        <taxon>Embryophyta</taxon>
        <taxon>Tracheophyta</taxon>
        <taxon>Spermatophyta</taxon>
        <taxon>Magnoliopsida</taxon>
        <taxon>eudicotyledons</taxon>
        <taxon>Gunneridae</taxon>
        <taxon>Pentapetalae</taxon>
        <taxon>asterids</taxon>
        <taxon>campanulids</taxon>
        <taxon>Escalloniales</taxon>
        <taxon>Escalloniaceae</taxon>
        <taxon>Escallonia</taxon>
    </lineage>
</organism>
<proteinExistence type="predicted"/>
<gene>
    <name evidence="2" type="ORF">RJ640_022538</name>
</gene>
<name>A0AA88RMH7_9ASTE</name>
<dbReference type="Pfam" id="PF10712">
    <property type="entry name" value="NAD-GH"/>
    <property type="match status" value="1"/>
</dbReference>
<dbReference type="PANTHER" id="PTHR46250">
    <property type="entry name" value="MYB/SANT-LIKE DNA-BINDING DOMAIN PROTEIN-RELATED"/>
    <property type="match status" value="1"/>
</dbReference>
<evidence type="ECO:0000313" key="3">
    <source>
        <dbReference type="Proteomes" id="UP001187471"/>
    </source>
</evidence>
<evidence type="ECO:0000313" key="2">
    <source>
        <dbReference type="EMBL" id="KAK2988827.1"/>
    </source>
</evidence>
<dbReference type="Proteomes" id="UP001187471">
    <property type="component" value="Unassembled WGS sequence"/>
</dbReference>